<evidence type="ECO:0000313" key="1">
    <source>
        <dbReference type="EMBL" id="KIV98717.1"/>
    </source>
</evidence>
<dbReference type="OrthoDB" id="6365676at2759"/>
<keyword evidence="2" id="KW-1185">Reference proteome</keyword>
<dbReference type="AlphaFoldDB" id="A0A0D1ZW54"/>
<sequence length="331" mass="37999">MVHLPFEIVLRVIDALVDFGPTVPVALHPSDWRRRQLQQWLLVSKATNAVATRYLYSHCMYIDSQRTLMLLVRTVSPPDKRNGDEDGGAASSCKYLSYITSMYLAPLSSKLDDLPAAIWIFELLCLVSPYLKRLTFDLPFGSLSVSHDHLGVYRYLRDGLARLERLEELVYMRDIWHLAEGWTIDNPLFWWSRFRGLKKLAIPWPTWPDWCKLFLSILQRALPDLQHLIVLRTLPKLQQVHASHIDCFLKIDRPYTLKVVQLYAESDVGAEEMQSHHPLVERGANVELHSLPGLTADEDNFENSRLDVADFALAAAVEGTLWHLPTIPNHV</sequence>
<evidence type="ECO:0008006" key="3">
    <source>
        <dbReference type="Google" id="ProtNLM"/>
    </source>
</evidence>
<proteinExistence type="predicted"/>
<dbReference type="RefSeq" id="XP_016208587.1">
    <property type="nucleotide sequence ID" value="XM_016363571.1"/>
</dbReference>
<dbReference type="Proteomes" id="UP000053259">
    <property type="component" value="Unassembled WGS sequence"/>
</dbReference>
<evidence type="ECO:0000313" key="2">
    <source>
        <dbReference type="Proteomes" id="UP000053259"/>
    </source>
</evidence>
<dbReference type="EMBL" id="KN847602">
    <property type="protein sequence ID" value="KIV98717.1"/>
    <property type="molecule type" value="Genomic_DNA"/>
</dbReference>
<dbReference type="VEuPathDB" id="FungiDB:PV09_09504"/>
<protein>
    <recommendedName>
        <fullName evidence="3">F-box domain-containing protein</fullName>
    </recommendedName>
</protein>
<organism evidence="1 2">
    <name type="scientific">Verruconis gallopava</name>
    <dbReference type="NCBI Taxonomy" id="253628"/>
    <lineage>
        <taxon>Eukaryota</taxon>
        <taxon>Fungi</taxon>
        <taxon>Dikarya</taxon>
        <taxon>Ascomycota</taxon>
        <taxon>Pezizomycotina</taxon>
        <taxon>Dothideomycetes</taxon>
        <taxon>Pleosporomycetidae</taxon>
        <taxon>Venturiales</taxon>
        <taxon>Sympoventuriaceae</taxon>
        <taxon>Verruconis</taxon>
    </lineage>
</organism>
<reference evidence="1 2" key="1">
    <citation type="submission" date="2015-01" db="EMBL/GenBank/DDBJ databases">
        <title>The Genome Sequence of Ochroconis gallopava CBS43764.</title>
        <authorList>
            <consortium name="The Broad Institute Genomics Platform"/>
            <person name="Cuomo C."/>
            <person name="de Hoog S."/>
            <person name="Gorbushina A."/>
            <person name="Stielow B."/>
            <person name="Teixiera M."/>
            <person name="Abouelleil A."/>
            <person name="Chapman S.B."/>
            <person name="Priest M."/>
            <person name="Young S.K."/>
            <person name="Wortman J."/>
            <person name="Nusbaum C."/>
            <person name="Birren B."/>
        </authorList>
    </citation>
    <scope>NUCLEOTIDE SEQUENCE [LARGE SCALE GENOMIC DNA]</scope>
    <source>
        <strain evidence="1 2">CBS 43764</strain>
    </source>
</reference>
<dbReference type="GeneID" id="27317477"/>
<dbReference type="InParanoid" id="A0A0D1ZW54"/>
<name>A0A0D1ZW54_9PEZI</name>
<dbReference type="HOGENOM" id="CLU_839925_0_0_1"/>
<accession>A0A0D1ZW54</accession>
<gene>
    <name evidence="1" type="ORF">PV09_09504</name>
</gene>